<feature type="domain" description="Activator of Hsp90 ATPase homologue 1/2-like C-terminal" evidence="2">
    <location>
        <begin position="38"/>
        <end position="149"/>
    </location>
</feature>
<keyword evidence="4" id="KW-1185">Reference proteome</keyword>
<evidence type="ECO:0000313" key="3">
    <source>
        <dbReference type="EMBL" id="RYU10977.1"/>
    </source>
</evidence>
<dbReference type="Proteomes" id="UP000291189">
    <property type="component" value="Unassembled WGS sequence"/>
</dbReference>
<protein>
    <submittedName>
        <fullName evidence="3">SRPBCC family protein</fullName>
    </submittedName>
</protein>
<dbReference type="Pfam" id="PF08327">
    <property type="entry name" value="AHSA1"/>
    <property type="match status" value="1"/>
</dbReference>
<evidence type="ECO:0000313" key="4">
    <source>
        <dbReference type="Proteomes" id="UP000291189"/>
    </source>
</evidence>
<comment type="similarity">
    <text evidence="1">Belongs to the AHA1 family.</text>
</comment>
<dbReference type="AlphaFoldDB" id="A0A4Q5IXS7"/>
<sequence>MTLDNPLDQLGAVDRALSTREHLGRTARVLTAEQHYPTDADDLWEALTTPERLQRWFLPLEGDLRVGGSYQLVGNAGGTIERCDAPRSFAITWEYGGGVSWVEVDLTPTDGGTDLVLTHIAHVDGFAETYGPGAVGVGWDMTLMGLHAHVVSGEANDPSAFEAWGTSDEGKAYVTRSSELWGQADAADGTDPAVAQARAERTAAFYRGEEVPQVQPQDG</sequence>
<dbReference type="SUPFAM" id="SSF55961">
    <property type="entry name" value="Bet v1-like"/>
    <property type="match status" value="1"/>
</dbReference>
<proteinExistence type="inferred from homology"/>
<name>A0A4Q5IXS7_9ACTN</name>
<evidence type="ECO:0000256" key="1">
    <source>
        <dbReference type="ARBA" id="ARBA00006817"/>
    </source>
</evidence>
<dbReference type="OrthoDB" id="8117292at2"/>
<dbReference type="CDD" id="cd08899">
    <property type="entry name" value="SRPBCC_CalC_Aha1-like_6"/>
    <property type="match status" value="1"/>
</dbReference>
<dbReference type="InterPro" id="IPR023393">
    <property type="entry name" value="START-like_dom_sf"/>
</dbReference>
<dbReference type="EMBL" id="SDPU01000027">
    <property type="protein sequence ID" value="RYU10977.1"/>
    <property type="molecule type" value="Genomic_DNA"/>
</dbReference>
<evidence type="ECO:0000259" key="2">
    <source>
        <dbReference type="Pfam" id="PF08327"/>
    </source>
</evidence>
<gene>
    <name evidence="3" type="ORF">ETU37_14810</name>
</gene>
<dbReference type="InterPro" id="IPR013538">
    <property type="entry name" value="ASHA1/2-like_C"/>
</dbReference>
<accession>A0A4Q5IXS7</accession>
<dbReference type="RefSeq" id="WP_129988117.1">
    <property type="nucleotide sequence ID" value="NZ_SDPU01000027.1"/>
</dbReference>
<reference evidence="3 4" key="1">
    <citation type="submission" date="2019-01" db="EMBL/GenBank/DDBJ databases">
        <title>Nocardioides guangzhouensis sp. nov., an actinobacterium isolated from soil.</title>
        <authorList>
            <person name="Fu Y."/>
            <person name="Cai Y."/>
            <person name="Lin Z."/>
            <person name="Chen P."/>
        </authorList>
    </citation>
    <scope>NUCLEOTIDE SEQUENCE [LARGE SCALE GENOMIC DNA]</scope>
    <source>
        <strain evidence="3 4">NBRC 105384</strain>
    </source>
</reference>
<organism evidence="3 4">
    <name type="scientific">Nocardioides iriomotensis</name>
    <dbReference type="NCBI Taxonomy" id="715784"/>
    <lineage>
        <taxon>Bacteria</taxon>
        <taxon>Bacillati</taxon>
        <taxon>Actinomycetota</taxon>
        <taxon>Actinomycetes</taxon>
        <taxon>Propionibacteriales</taxon>
        <taxon>Nocardioidaceae</taxon>
        <taxon>Nocardioides</taxon>
    </lineage>
</organism>
<comment type="caution">
    <text evidence="3">The sequence shown here is derived from an EMBL/GenBank/DDBJ whole genome shotgun (WGS) entry which is preliminary data.</text>
</comment>
<dbReference type="Gene3D" id="3.30.530.20">
    <property type="match status" value="1"/>
</dbReference>